<dbReference type="RefSeq" id="WP_415866439.1">
    <property type="nucleotide sequence ID" value="NZ_CP134537.1"/>
</dbReference>
<sequence length="121" mass="13540">MGKVLTDAEIIEKLLPAIKENANSFSKALGYKRAASIYNITKGDARITTGMAKKIVEVFPEVNYLFVTLGQLPIKIDQSKAIGQNHILKFTKNTAKFENIPQLLSDILKEIKGLREDLKKH</sequence>
<proteinExistence type="predicted"/>
<gene>
    <name evidence="1" type="ORF">RHP51_05155</name>
</gene>
<dbReference type="EMBL" id="CP134537">
    <property type="protein sequence ID" value="WNH10090.1"/>
    <property type="molecule type" value="Genomic_DNA"/>
</dbReference>
<evidence type="ECO:0000313" key="1">
    <source>
        <dbReference type="EMBL" id="WNH10090.1"/>
    </source>
</evidence>
<evidence type="ECO:0008006" key="3">
    <source>
        <dbReference type="Google" id="ProtNLM"/>
    </source>
</evidence>
<organism evidence="1 2">
    <name type="scientific">Thalassobellus suaedae</name>
    <dbReference type="NCBI Taxonomy" id="3074124"/>
    <lineage>
        <taxon>Bacteria</taxon>
        <taxon>Pseudomonadati</taxon>
        <taxon>Bacteroidota</taxon>
        <taxon>Flavobacteriia</taxon>
        <taxon>Flavobacteriales</taxon>
        <taxon>Flavobacteriaceae</taxon>
        <taxon>Thalassobellus</taxon>
    </lineage>
</organism>
<dbReference type="Proteomes" id="UP001302806">
    <property type="component" value="Chromosome"/>
</dbReference>
<reference evidence="1 2" key="1">
    <citation type="submission" date="2023-09" db="EMBL/GenBank/DDBJ databases">
        <title>Thalassobella suaedae gen. nov., sp. nov., a marine bacterium of the family Flavobacteriaceae isolated from a halophyte Suaeda japonica.</title>
        <authorList>
            <person name="Lee S.Y."/>
            <person name="Hwang C.Y."/>
        </authorList>
    </citation>
    <scope>NUCLEOTIDE SEQUENCE [LARGE SCALE GENOMIC DNA]</scope>
    <source>
        <strain evidence="1 2">HL-DH14</strain>
    </source>
</reference>
<accession>A0ABY9XVW1</accession>
<evidence type="ECO:0000313" key="2">
    <source>
        <dbReference type="Proteomes" id="UP001302806"/>
    </source>
</evidence>
<name>A0ABY9XVW1_9FLAO</name>
<protein>
    <recommendedName>
        <fullName evidence="3">HTH cro/C1-type domain-containing protein</fullName>
    </recommendedName>
</protein>